<feature type="compositionally biased region" description="Polar residues" evidence="19">
    <location>
        <begin position="11"/>
        <end position="20"/>
    </location>
</feature>
<evidence type="ECO:0000256" key="1">
    <source>
        <dbReference type="ARBA" id="ARBA00004123"/>
    </source>
</evidence>
<evidence type="ECO:0000256" key="17">
    <source>
        <dbReference type="ARBA" id="ARBA00044152"/>
    </source>
</evidence>
<comment type="similarity">
    <text evidence="4">Belongs to the DASH complex DUO1 family.</text>
</comment>
<feature type="region of interest" description="Disordered" evidence="19">
    <location>
        <begin position="1"/>
        <end position="24"/>
    </location>
</feature>
<organism evidence="20 21">
    <name type="scientific">Lichtheimia ornata</name>
    <dbReference type="NCBI Taxonomy" id="688661"/>
    <lineage>
        <taxon>Eukaryota</taxon>
        <taxon>Fungi</taxon>
        <taxon>Fungi incertae sedis</taxon>
        <taxon>Mucoromycota</taxon>
        <taxon>Mucoromycotina</taxon>
        <taxon>Mucoromycetes</taxon>
        <taxon>Mucorales</taxon>
        <taxon>Lichtheimiaceae</taxon>
        <taxon>Lichtheimia</taxon>
    </lineage>
</organism>
<gene>
    <name evidence="20" type="ORF">O0I10_011360</name>
</gene>
<dbReference type="GO" id="GO:0051301">
    <property type="term" value="P:cell division"/>
    <property type="evidence" value="ECO:0007669"/>
    <property type="project" value="UniProtKB-KW"/>
</dbReference>
<keyword evidence="5" id="KW-0158">Chromosome</keyword>
<keyword evidence="14" id="KW-0539">Nucleus</keyword>
<keyword evidence="21" id="KW-1185">Reference proteome</keyword>
<dbReference type="RefSeq" id="XP_058337893.1">
    <property type="nucleotide sequence ID" value="XM_058491328.1"/>
</dbReference>
<accession>A0AAD7UUJ3</accession>
<evidence type="ECO:0000256" key="6">
    <source>
        <dbReference type="ARBA" id="ARBA00022490"/>
    </source>
</evidence>
<evidence type="ECO:0000256" key="5">
    <source>
        <dbReference type="ARBA" id="ARBA00022454"/>
    </source>
</evidence>
<dbReference type="GeneID" id="83218761"/>
<dbReference type="PANTHER" id="PTHR28216:SF1">
    <property type="entry name" value="DASH COMPLEX SUBUNIT DUO1"/>
    <property type="match status" value="1"/>
</dbReference>
<sequence>MEPRHDRDQAKTPTHRQSLPLTAGRRATILFRTLDHSQPPVANPNNPPEVNTQLQREYENICKLNEAMEAVIDNFNQTRESIQNFSQTVDRTEQLLDLWASILSQSEHTRLLLENERWQGTSTPPLAPRLQPSSSPASSSSTSSNQPQQPQHRYSTIRKQHESSRSSLPRSSTTTRIPIRRTTKR</sequence>
<name>A0AAD7UUJ3_9FUNG</name>
<comment type="caution">
    <text evidence="20">The sequence shown here is derived from an EMBL/GenBank/DDBJ whole genome shotgun (WGS) entry which is preliminary data.</text>
</comment>
<proteinExistence type="inferred from homology"/>
<dbReference type="PANTHER" id="PTHR28216">
    <property type="entry name" value="DASH COMPLEX SUBUNIT DUO1"/>
    <property type="match status" value="1"/>
</dbReference>
<dbReference type="GO" id="GO:0072686">
    <property type="term" value="C:mitotic spindle"/>
    <property type="evidence" value="ECO:0007669"/>
    <property type="project" value="InterPro"/>
</dbReference>
<protein>
    <recommendedName>
        <fullName evidence="17">DASH complex subunit DUO1</fullName>
    </recommendedName>
    <alternativeName>
        <fullName evidence="18">Outer kinetochore protein DUO1</fullName>
    </alternativeName>
</protein>
<keyword evidence="7" id="KW-0132">Cell division</keyword>
<evidence type="ECO:0000256" key="19">
    <source>
        <dbReference type="SAM" id="MobiDB-lite"/>
    </source>
</evidence>
<dbReference type="InterPro" id="IPR013960">
    <property type="entry name" value="DASH_Duo1"/>
</dbReference>
<dbReference type="GO" id="GO:0042729">
    <property type="term" value="C:DASH complex"/>
    <property type="evidence" value="ECO:0007669"/>
    <property type="project" value="InterPro"/>
</dbReference>
<evidence type="ECO:0000256" key="12">
    <source>
        <dbReference type="ARBA" id="ARBA00023054"/>
    </source>
</evidence>
<keyword evidence="8" id="KW-0493">Microtubule</keyword>
<dbReference type="GO" id="GO:0007059">
    <property type="term" value="P:chromosome segregation"/>
    <property type="evidence" value="ECO:0007669"/>
    <property type="project" value="UniProtKB-KW"/>
</dbReference>
<feature type="region of interest" description="Disordered" evidence="19">
    <location>
        <begin position="120"/>
        <end position="185"/>
    </location>
</feature>
<dbReference type="Pfam" id="PF08651">
    <property type="entry name" value="DASH_Duo1"/>
    <property type="match status" value="1"/>
</dbReference>
<evidence type="ECO:0000256" key="2">
    <source>
        <dbReference type="ARBA" id="ARBA00004186"/>
    </source>
</evidence>
<evidence type="ECO:0000256" key="11">
    <source>
        <dbReference type="ARBA" id="ARBA00022838"/>
    </source>
</evidence>
<feature type="compositionally biased region" description="Low complexity" evidence="19">
    <location>
        <begin position="165"/>
        <end position="177"/>
    </location>
</feature>
<dbReference type="AlphaFoldDB" id="A0AAD7UUJ3"/>
<evidence type="ECO:0000256" key="4">
    <source>
        <dbReference type="ARBA" id="ARBA00005366"/>
    </source>
</evidence>
<dbReference type="GO" id="GO:0000278">
    <property type="term" value="P:mitotic cell cycle"/>
    <property type="evidence" value="ECO:0007669"/>
    <property type="project" value="InterPro"/>
</dbReference>
<keyword evidence="9" id="KW-0498">Mitosis</keyword>
<keyword evidence="11" id="KW-0995">Kinetochore</keyword>
<keyword evidence="13" id="KW-0206">Cytoskeleton</keyword>
<comment type="subcellular location">
    <subcellularLocation>
        <location evidence="3">Chromosome</location>
        <location evidence="3">Centromere</location>
        <location evidence="3">Kinetochore</location>
    </subcellularLocation>
    <subcellularLocation>
        <location evidence="2">Cytoplasm</location>
        <location evidence="2">Cytoskeleton</location>
        <location evidence="2">Spindle</location>
    </subcellularLocation>
    <subcellularLocation>
        <location evidence="1">Nucleus</location>
    </subcellularLocation>
</comment>
<feature type="compositionally biased region" description="Basic and acidic residues" evidence="19">
    <location>
        <begin position="1"/>
        <end position="10"/>
    </location>
</feature>
<evidence type="ECO:0000313" key="21">
    <source>
        <dbReference type="Proteomes" id="UP001234581"/>
    </source>
</evidence>
<evidence type="ECO:0000256" key="9">
    <source>
        <dbReference type="ARBA" id="ARBA00022776"/>
    </source>
</evidence>
<keyword evidence="16" id="KW-0137">Centromere</keyword>
<evidence type="ECO:0000256" key="10">
    <source>
        <dbReference type="ARBA" id="ARBA00022829"/>
    </source>
</evidence>
<evidence type="ECO:0000256" key="15">
    <source>
        <dbReference type="ARBA" id="ARBA00023306"/>
    </source>
</evidence>
<evidence type="ECO:0000256" key="16">
    <source>
        <dbReference type="ARBA" id="ARBA00023328"/>
    </source>
</evidence>
<evidence type="ECO:0000313" key="20">
    <source>
        <dbReference type="EMBL" id="KAJ8652979.1"/>
    </source>
</evidence>
<dbReference type="Proteomes" id="UP001234581">
    <property type="component" value="Unassembled WGS sequence"/>
</dbReference>
<dbReference type="EMBL" id="JARTCD010000088">
    <property type="protein sequence ID" value="KAJ8652979.1"/>
    <property type="molecule type" value="Genomic_DNA"/>
</dbReference>
<keyword evidence="12" id="KW-0175">Coiled coil</keyword>
<keyword evidence="6" id="KW-0963">Cytoplasm</keyword>
<evidence type="ECO:0000256" key="14">
    <source>
        <dbReference type="ARBA" id="ARBA00023242"/>
    </source>
</evidence>
<evidence type="ECO:0000256" key="13">
    <source>
        <dbReference type="ARBA" id="ARBA00023212"/>
    </source>
</evidence>
<keyword evidence="15" id="KW-0131">Cell cycle</keyword>
<evidence type="ECO:0000256" key="7">
    <source>
        <dbReference type="ARBA" id="ARBA00022618"/>
    </source>
</evidence>
<reference evidence="20 21" key="1">
    <citation type="submission" date="2023-03" db="EMBL/GenBank/DDBJ databases">
        <title>Genome sequence of Lichtheimia ornata CBS 291.66.</title>
        <authorList>
            <person name="Mohabir J.T."/>
            <person name="Shea T.P."/>
            <person name="Kurbessoian T."/>
            <person name="Berby B."/>
            <person name="Fontaine J."/>
            <person name="Livny J."/>
            <person name="Gnirke A."/>
            <person name="Stajich J.E."/>
            <person name="Cuomo C.A."/>
        </authorList>
    </citation>
    <scope>NUCLEOTIDE SEQUENCE [LARGE SCALE GENOMIC DNA]</scope>
    <source>
        <strain evidence="20">CBS 291.66</strain>
    </source>
</reference>
<evidence type="ECO:0000256" key="8">
    <source>
        <dbReference type="ARBA" id="ARBA00022701"/>
    </source>
</evidence>
<feature type="compositionally biased region" description="Low complexity" evidence="19">
    <location>
        <begin position="128"/>
        <end position="151"/>
    </location>
</feature>
<dbReference type="GO" id="GO:0005874">
    <property type="term" value="C:microtubule"/>
    <property type="evidence" value="ECO:0007669"/>
    <property type="project" value="UniProtKB-KW"/>
</dbReference>
<evidence type="ECO:0000256" key="18">
    <source>
        <dbReference type="ARBA" id="ARBA00044358"/>
    </source>
</evidence>
<evidence type="ECO:0000256" key="3">
    <source>
        <dbReference type="ARBA" id="ARBA00004629"/>
    </source>
</evidence>
<keyword evidence="10" id="KW-0159">Chromosome partition</keyword>